<feature type="transmembrane region" description="Helical" evidence="2">
    <location>
        <begin position="96"/>
        <end position="116"/>
    </location>
</feature>
<dbReference type="EMBL" id="PJEX01000338">
    <property type="protein sequence ID" value="TKW51053.1"/>
    <property type="molecule type" value="Genomic_DNA"/>
</dbReference>
<feature type="compositionally biased region" description="Pro residues" evidence="1">
    <location>
        <begin position="32"/>
        <end position="42"/>
    </location>
</feature>
<feature type="region of interest" description="Disordered" evidence="1">
    <location>
        <begin position="185"/>
        <end position="245"/>
    </location>
</feature>
<comment type="caution">
    <text evidence="3">The sequence shown here is derived from an EMBL/GenBank/DDBJ whole genome shotgun (WGS) entry which is preliminary data.</text>
</comment>
<keyword evidence="2" id="KW-1133">Transmembrane helix</keyword>
<reference evidence="3 4" key="1">
    <citation type="journal article" date="2019" name="PLoS ONE">
        <title>Comparative genome analysis indicates high evolutionary potential of pathogenicity genes in Colletotrichum tanaceti.</title>
        <authorList>
            <person name="Lelwala R.V."/>
            <person name="Korhonen P.K."/>
            <person name="Young N.D."/>
            <person name="Scott J.B."/>
            <person name="Ades P.A."/>
            <person name="Gasser R.B."/>
            <person name="Taylor P.W.J."/>
        </authorList>
    </citation>
    <scope>NUCLEOTIDE SEQUENCE [LARGE SCALE GENOMIC DNA]</scope>
    <source>
        <strain evidence="3">BRIP57314</strain>
    </source>
</reference>
<feature type="compositionally biased region" description="Pro residues" evidence="1">
    <location>
        <begin position="215"/>
        <end position="224"/>
    </location>
</feature>
<gene>
    <name evidence="3" type="ORF">CTA1_9470</name>
</gene>
<feature type="region of interest" description="Disordered" evidence="1">
    <location>
        <begin position="1"/>
        <end position="48"/>
    </location>
</feature>
<organism evidence="3 4">
    <name type="scientific">Colletotrichum tanaceti</name>
    <dbReference type="NCBI Taxonomy" id="1306861"/>
    <lineage>
        <taxon>Eukaryota</taxon>
        <taxon>Fungi</taxon>
        <taxon>Dikarya</taxon>
        <taxon>Ascomycota</taxon>
        <taxon>Pezizomycotina</taxon>
        <taxon>Sordariomycetes</taxon>
        <taxon>Hypocreomycetidae</taxon>
        <taxon>Glomerellales</taxon>
        <taxon>Glomerellaceae</taxon>
        <taxon>Colletotrichum</taxon>
        <taxon>Colletotrichum destructivum species complex</taxon>
    </lineage>
</organism>
<keyword evidence="2" id="KW-0812">Transmembrane</keyword>
<evidence type="ECO:0000313" key="4">
    <source>
        <dbReference type="Proteomes" id="UP000310108"/>
    </source>
</evidence>
<accession>A0A4U6X7P8</accession>
<feature type="compositionally biased region" description="Pro residues" evidence="1">
    <location>
        <begin position="232"/>
        <end position="245"/>
    </location>
</feature>
<proteinExistence type="predicted"/>
<evidence type="ECO:0000313" key="3">
    <source>
        <dbReference type="EMBL" id="TKW51053.1"/>
    </source>
</evidence>
<sequence>MSRTREGGRDRERHRRPGIKRATCGRETLPPSTKPSPPPPLSPQQDQDHHISLAQLRKIILSRPPVRHSATTTLLSGSLLYTFPPQNTVSRTTMRFTNILAAFSCIASALAAKYILVLNPTTDIETFSARLAQDGIVVVSKFLLFNVLVVQTDTHGIAALESYPEVSDVEVDQIVTIGPVIPPVPLPSPLPDSEEPEVPPVPLPSPLPDSEEPEVPPVPLPSPLPDSEEPEVPPVPLPSPLPDSE</sequence>
<feature type="compositionally biased region" description="Basic and acidic residues" evidence="1">
    <location>
        <begin position="1"/>
        <end position="11"/>
    </location>
</feature>
<keyword evidence="2" id="KW-0472">Membrane</keyword>
<evidence type="ECO:0000256" key="1">
    <source>
        <dbReference type="SAM" id="MobiDB-lite"/>
    </source>
</evidence>
<protein>
    <submittedName>
        <fullName evidence="3">Uncharacterized protein</fullName>
    </submittedName>
</protein>
<dbReference type="InterPro" id="IPR037045">
    <property type="entry name" value="S8pro/Inhibitor_I9_sf"/>
</dbReference>
<evidence type="ECO:0000256" key="2">
    <source>
        <dbReference type="SAM" id="Phobius"/>
    </source>
</evidence>
<keyword evidence="4" id="KW-1185">Reference proteome</keyword>
<name>A0A4U6X7P8_9PEZI</name>
<feature type="compositionally biased region" description="Pro residues" evidence="1">
    <location>
        <begin position="198"/>
        <end position="207"/>
    </location>
</feature>
<dbReference type="Gene3D" id="3.30.70.80">
    <property type="entry name" value="Peptidase S8 propeptide/proteinase inhibitor I9"/>
    <property type="match status" value="1"/>
</dbReference>
<dbReference type="AlphaFoldDB" id="A0A4U6X7P8"/>
<dbReference type="SUPFAM" id="SSF54897">
    <property type="entry name" value="Protease propeptides/inhibitors"/>
    <property type="match status" value="1"/>
</dbReference>
<dbReference type="Proteomes" id="UP000310108">
    <property type="component" value="Unassembled WGS sequence"/>
</dbReference>